<protein>
    <submittedName>
        <fullName evidence="1">Uncharacterized protein</fullName>
    </submittedName>
</protein>
<keyword evidence="2" id="KW-1185">Reference proteome</keyword>
<reference evidence="1 2" key="1">
    <citation type="submission" date="2015-12" db="EMBL/GenBank/DDBJ databases">
        <title>Draft genome sequence of Streptomyces silvensis ATCC 53525, a producer of novel hormone antagonists.</title>
        <authorList>
            <person name="Johnston C.W."/>
            <person name="Li Y."/>
            <person name="Magarvey N.A."/>
        </authorList>
    </citation>
    <scope>NUCLEOTIDE SEQUENCE [LARGE SCALE GENOMIC DNA]</scope>
    <source>
        <strain evidence="1 2">ATCC 53525</strain>
    </source>
</reference>
<evidence type="ECO:0000313" key="2">
    <source>
        <dbReference type="Proteomes" id="UP000054804"/>
    </source>
</evidence>
<dbReference type="OrthoDB" id="4203229at2"/>
<comment type="caution">
    <text evidence="1">The sequence shown here is derived from an EMBL/GenBank/DDBJ whole genome shotgun (WGS) entry which is preliminary data.</text>
</comment>
<gene>
    <name evidence="1" type="ORF">AT728_19155</name>
</gene>
<dbReference type="EMBL" id="LOCL01000030">
    <property type="protein sequence ID" value="KUF18466.1"/>
    <property type="molecule type" value="Genomic_DNA"/>
</dbReference>
<name>A0A0W7X6X2_9ACTN</name>
<accession>A0A0W7X6X2</accession>
<evidence type="ECO:0000313" key="1">
    <source>
        <dbReference type="EMBL" id="KUF18466.1"/>
    </source>
</evidence>
<organism evidence="1 2">
    <name type="scientific">Streptomyces silvensis</name>
    <dbReference type="NCBI Taxonomy" id="1765722"/>
    <lineage>
        <taxon>Bacteria</taxon>
        <taxon>Bacillati</taxon>
        <taxon>Actinomycetota</taxon>
        <taxon>Actinomycetes</taxon>
        <taxon>Kitasatosporales</taxon>
        <taxon>Streptomycetaceae</taxon>
        <taxon>Streptomyces</taxon>
    </lineage>
</organism>
<dbReference type="RefSeq" id="WP_058847375.1">
    <property type="nucleotide sequence ID" value="NZ_LOCL01000030.1"/>
</dbReference>
<proteinExistence type="predicted"/>
<dbReference type="STRING" id="1765722.AT728_19155"/>
<sequence>MRPVNRIEPQMPPAAYKTFGILAPVSSHWRPATCAEVDCADHRLGWRVRVEGLDEELLHAARTSGRRYSELRVAEGETWLVFEAGQPCFRARQHRTRLDRPELYVVRDGDWRGNPRGTPIRQHARPEHWVENFAEHQQGLADAHRKG</sequence>
<dbReference type="Proteomes" id="UP000054804">
    <property type="component" value="Unassembled WGS sequence"/>
</dbReference>
<dbReference type="AlphaFoldDB" id="A0A0W7X6X2"/>